<reference evidence="2" key="1">
    <citation type="submission" date="2020-11" db="EMBL/GenBank/DDBJ databases">
        <authorList>
            <person name="Whitehead M."/>
        </authorList>
    </citation>
    <scope>NUCLEOTIDE SEQUENCE</scope>
    <source>
        <strain evidence="2">EGII</strain>
    </source>
</reference>
<keyword evidence="3" id="KW-1185">Reference proteome</keyword>
<dbReference type="AlphaFoldDB" id="A0A811VF54"/>
<dbReference type="EMBL" id="CAJHJT010000056">
    <property type="protein sequence ID" value="CAD7014505.1"/>
    <property type="molecule type" value="Genomic_DNA"/>
</dbReference>
<evidence type="ECO:0000313" key="3">
    <source>
        <dbReference type="Proteomes" id="UP000606786"/>
    </source>
</evidence>
<comment type="caution">
    <text evidence="2">The sequence shown here is derived from an EMBL/GenBank/DDBJ whole genome shotgun (WGS) entry which is preliminary data.</text>
</comment>
<protein>
    <submittedName>
        <fullName evidence="2">(Mediterranean fruit fly) hypothetical protein</fullName>
    </submittedName>
</protein>
<feature type="compositionally biased region" description="Basic and acidic residues" evidence="1">
    <location>
        <begin position="16"/>
        <end position="36"/>
    </location>
</feature>
<feature type="compositionally biased region" description="Polar residues" evidence="1">
    <location>
        <begin position="64"/>
        <end position="75"/>
    </location>
</feature>
<proteinExistence type="predicted"/>
<organism evidence="2 3">
    <name type="scientific">Ceratitis capitata</name>
    <name type="common">Mediterranean fruit fly</name>
    <name type="synonym">Tephritis capitata</name>
    <dbReference type="NCBI Taxonomy" id="7213"/>
    <lineage>
        <taxon>Eukaryota</taxon>
        <taxon>Metazoa</taxon>
        <taxon>Ecdysozoa</taxon>
        <taxon>Arthropoda</taxon>
        <taxon>Hexapoda</taxon>
        <taxon>Insecta</taxon>
        <taxon>Pterygota</taxon>
        <taxon>Neoptera</taxon>
        <taxon>Endopterygota</taxon>
        <taxon>Diptera</taxon>
        <taxon>Brachycera</taxon>
        <taxon>Muscomorpha</taxon>
        <taxon>Tephritoidea</taxon>
        <taxon>Tephritidae</taxon>
        <taxon>Ceratitis</taxon>
        <taxon>Ceratitis</taxon>
    </lineage>
</organism>
<dbReference type="Proteomes" id="UP000606786">
    <property type="component" value="Unassembled WGS sequence"/>
</dbReference>
<evidence type="ECO:0000313" key="2">
    <source>
        <dbReference type="EMBL" id="CAD7014505.1"/>
    </source>
</evidence>
<sequence>MSQPRDNKRVKRKCSRPYENKSTQTERNRSRNESSRRNGSVILKVTDYTKFDDADDQNEDDTSLSDTSSAQSLPKRQTLPIVTVRSWASQTSNEWRESIVDNIGSASDSDDSINANTKSYDFLEHEPVVTSLTDLRLSDSEEEQEHLYVTEITSNEEKLAKL</sequence>
<accession>A0A811VF54</accession>
<feature type="region of interest" description="Disordered" evidence="1">
    <location>
        <begin position="1"/>
        <end position="78"/>
    </location>
</feature>
<evidence type="ECO:0000256" key="1">
    <source>
        <dbReference type="SAM" id="MobiDB-lite"/>
    </source>
</evidence>
<name>A0A811VF54_CERCA</name>
<feature type="compositionally biased region" description="Acidic residues" evidence="1">
    <location>
        <begin position="53"/>
        <end position="63"/>
    </location>
</feature>
<gene>
    <name evidence="2" type="ORF">CCAP1982_LOCUS22506</name>
</gene>